<dbReference type="EMBL" id="VZRE01000627">
    <property type="protein sequence ID" value="NWU05474.1"/>
    <property type="molecule type" value="Genomic_DNA"/>
</dbReference>
<feature type="non-terminal residue" evidence="1">
    <location>
        <position position="80"/>
    </location>
</feature>
<gene>
    <name evidence="1" type="primary">Spata46</name>
    <name evidence="1" type="ORF">CEPORN_R06014</name>
</gene>
<sequence>ASSRASIMIQDILTTSQCQPVPQCGCQCMLCCRIFPMLWLAKTQIQHSSQEGYSRNGFYCRFSALGKQELKAQEAAAPRV</sequence>
<feature type="non-terminal residue" evidence="1">
    <location>
        <position position="1"/>
    </location>
</feature>
<dbReference type="InterPro" id="IPR040879">
    <property type="entry name" value="Spt46-like"/>
</dbReference>
<proteinExistence type="predicted"/>
<dbReference type="Pfam" id="PF17734">
    <property type="entry name" value="Spt46"/>
    <property type="match status" value="1"/>
</dbReference>
<keyword evidence="2" id="KW-1185">Reference proteome</keyword>
<dbReference type="Proteomes" id="UP000543364">
    <property type="component" value="Unassembled WGS sequence"/>
</dbReference>
<organism evidence="1 2">
    <name type="scientific">Cephalopterus ornatus</name>
    <name type="common">Amazonian umbrellabird</name>
    <dbReference type="NCBI Taxonomy" id="114276"/>
    <lineage>
        <taxon>Eukaryota</taxon>
        <taxon>Metazoa</taxon>
        <taxon>Chordata</taxon>
        <taxon>Craniata</taxon>
        <taxon>Vertebrata</taxon>
        <taxon>Euteleostomi</taxon>
        <taxon>Archelosauria</taxon>
        <taxon>Archosauria</taxon>
        <taxon>Dinosauria</taxon>
        <taxon>Saurischia</taxon>
        <taxon>Theropoda</taxon>
        <taxon>Coelurosauria</taxon>
        <taxon>Aves</taxon>
        <taxon>Neognathae</taxon>
        <taxon>Neoaves</taxon>
        <taxon>Telluraves</taxon>
        <taxon>Australaves</taxon>
        <taxon>Passeriformes</taxon>
        <taxon>Cotingidae</taxon>
        <taxon>Cephalopterus</taxon>
    </lineage>
</organism>
<protein>
    <submittedName>
        <fullName evidence="1">SPT46 protein</fullName>
    </submittedName>
</protein>
<dbReference type="AlphaFoldDB" id="A0A7K5TME1"/>
<name>A0A7K5TME1_CEPOR</name>
<evidence type="ECO:0000313" key="2">
    <source>
        <dbReference type="Proteomes" id="UP000543364"/>
    </source>
</evidence>
<comment type="caution">
    <text evidence="1">The sequence shown here is derived from an EMBL/GenBank/DDBJ whole genome shotgun (WGS) entry which is preliminary data.</text>
</comment>
<accession>A0A7K5TME1</accession>
<reference evidence="1 2" key="1">
    <citation type="submission" date="2019-09" db="EMBL/GenBank/DDBJ databases">
        <title>Bird 10,000 Genomes (B10K) Project - Family phase.</title>
        <authorList>
            <person name="Zhang G."/>
        </authorList>
    </citation>
    <scope>NUCLEOTIDE SEQUENCE [LARGE SCALE GENOMIC DNA]</scope>
    <source>
        <strain evidence="1">B10K-DU-001-01</strain>
        <tissue evidence="1">Muscle</tissue>
    </source>
</reference>
<evidence type="ECO:0000313" key="1">
    <source>
        <dbReference type="EMBL" id="NWU05474.1"/>
    </source>
</evidence>